<dbReference type="Gene3D" id="1.10.357.10">
    <property type="entry name" value="Tetracycline Repressor, domain 2"/>
    <property type="match status" value="1"/>
</dbReference>
<dbReference type="Pfam" id="PF00440">
    <property type="entry name" value="TetR_N"/>
    <property type="match status" value="1"/>
</dbReference>
<keyword evidence="2 4" id="KW-0238">DNA-binding</keyword>
<dbReference type="InterPro" id="IPR009057">
    <property type="entry name" value="Homeodomain-like_sf"/>
</dbReference>
<organism evidence="7 8">
    <name type="scientific">Nocardioides cavernae</name>
    <dbReference type="NCBI Taxonomy" id="1921566"/>
    <lineage>
        <taxon>Bacteria</taxon>
        <taxon>Bacillati</taxon>
        <taxon>Actinomycetota</taxon>
        <taxon>Actinomycetes</taxon>
        <taxon>Propionibacteriales</taxon>
        <taxon>Nocardioidaceae</taxon>
        <taxon>Nocardioides</taxon>
    </lineage>
</organism>
<dbReference type="InterPro" id="IPR001647">
    <property type="entry name" value="HTH_TetR"/>
</dbReference>
<dbReference type="SUPFAM" id="SSF46689">
    <property type="entry name" value="Homeodomain-like"/>
    <property type="match status" value="1"/>
</dbReference>
<evidence type="ECO:0000256" key="4">
    <source>
        <dbReference type="PROSITE-ProRule" id="PRU00335"/>
    </source>
</evidence>
<keyword evidence="3" id="KW-0804">Transcription</keyword>
<dbReference type="GO" id="GO:0000976">
    <property type="term" value="F:transcription cis-regulatory region binding"/>
    <property type="evidence" value="ECO:0007669"/>
    <property type="project" value="TreeGrafter"/>
</dbReference>
<sequence>MPTTARETRKNQTRDALTEAAISLLASEGIEALTADRIAEAAGVSRRTLFNYFPRVEDVLTATIEGVTSETIDAIVARPAEESLRDAAMAVIEELIDSPAFAQVRILERAAATSPATRRFVLEFDDRQCRALEEGLRRRLGEDADPIFVAGLAAAAFGVLCAVTRLAVAATDDDTRAAELHKQWIRRGLDLLFAGFDESGARPTPTEEN</sequence>
<evidence type="ECO:0000313" key="8">
    <source>
        <dbReference type="Proteomes" id="UP000549911"/>
    </source>
</evidence>
<evidence type="ECO:0000256" key="3">
    <source>
        <dbReference type="ARBA" id="ARBA00023163"/>
    </source>
</evidence>
<evidence type="ECO:0000256" key="1">
    <source>
        <dbReference type="ARBA" id="ARBA00023015"/>
    </source>
</evidence>
<proteinExistence type="predicted"/>
<dbReference type="Gene3D" id="1.10.10.60">
    <property type="entry name" value="Homeodomain-like"/>
    <property type="match status" value="1"/>
</dbReference>
<name>A0A7Y9H4Y1_9ACTN</name>
<keyword evidence="8" id="KW-1185">Reference proteome</keyword>
<keyword evidence="5" id="KW-0472">Membrane</keyword>
<keyword evidence="1" id="KW-0805">Transcription regulation</keyword>
<reference evidence="7 8" key="2">
    <citation type="submission" date="2020-08" db="EMBL/GenBank/DDBJ databases">
        <title>The Agave Microbiome: Exploring the role of microbial communities in plant adaptations to desert environments.</title>
        <authorList>
            <person name="Partida-Martinez L.P."/>
        </authorList>
    </citation>
    <scope>NUCLEOTIDE SEQUENCE [LARGE SCALE GENOMIC DNA]</scope>
    <source>
        <strain evidence="7 8">AT2.17</strain>
    </source>
</reference>
<dbReference type="PANTHER" id="PTHR30055">
    <property type="entry name" value="HTH-TYPE TRANSCRIPTIONAL REGULATOR RUTR"/>
    <property type="match status" value="1"/>
</dbReference>
<evidence type="ECO:0000259" key="6">
    <source>
        <dbReference type="PROSITE" id="PS50977"/>
    </source>
</evidence>
<dbReference type="AlphaFoldDB" id="A0A7Y9H4Y1"/>
<accession>A0A7Y9H4Y1</accession>
<keyword evidence="5" id="KW-0812">Transmembrane</keyword>
<dbReference type="EMBL" id="JACCBW010000002">
    <property type="protein sequence ID" value="NYE37756.1"/>
    <property type="molecule type" value="Genomic_DNA"/>
</dbReference>
<evidence type="ECO:0000256" key="2">
    <source>
        <dbReference type="ARBA" id="ARBA00023125"/>
    </source>
</evidence>
<feature type="DNA-binding region" description="H-T-H motif" evidence="4">
    <location>
        <begin position="34"/>
        <end position="53"/>
    </location>
</feature>
<reference evidence="7 8" key="1">
    <citation type="submission" date="2020-07" db="EMBL/GenBank/DDBJ databases">
        <authorList>
            <person name="Partida-Martinez L."/>
            <person name="Huntemann M."/>
            <person name="Clum A."/>
            <person name="Wang J."/>
            <person name="Palaniappan K."/>
            <person name="Ritter S."/>
            <person name="Chen I.-M."/>
            <person name="Stamatis D."/>
            <person name="Reddy T."/>
            <person name="O'Malley R."/>
            <person name="Daum C."/>
            <person name="Shapiro N."/>
            <person name="Ivanova N."/>
            <person name="Kyrpides N."/>
            <person name="Woyke T."/>
        </authorList>
    </citation>
    <scope>NUCLEOTIDE SEQUENCE [LARGE SCALE GENOMIC DNA]</scope>
    <source>
        <strain evidence="7 8">AT2.17</strain>
    </source>
</reference>
<comment type="caution">
    <text evidence="7">The sequence shown here is derived from an EMBL/GenBank/DDBJ whole genome shotgun (WGS) entry which is preliminary data.</text>
</comment>
<dbReference type="GO" id="GO:0003700">
    <property type="term" value="F:DNA-binding transcription factor activity"/>
    <property type="evidence" value="ECO:0007669"/>
    <property type="project" value="TreeGrafter"/>
</dbReference>
<keyword evidence="5" id="KW-1133">Transmembrane helix</keyword>
<evidence type="ECO:0000256" key="5">
    <source>
        <dbReference type="SAM" id="Phobius"/>
    </source>
</evidence>
<dbReference type="PRINTS" id="PR00455">
    <property type="entry name" value="HTHTETR"/>
</dbReference>
<dbReference type="PROSITE" id="PS50977">
    <property type="entry name" value="HTH_TETR_2"/>
    <property type="match status" value="1"/>
</dbReference>
<gene>
    <name evidence="7" type="ORF">F4692_002889</name>
</gene>
<dbReference type="RefSeq" id="WP_179620273.1">
    <property type="nucleotide sequence ID" value="NZ_JACCBW010000002.1"/>
</dbReference>
<feature type="transmembrane region" description="Helical" evidence="5">
    <location>
        <begin position="147"/>
        <end position="168"/>
    </location>
</feature>
<evidence type="ECO:0000313" key="7">
    <source>
        <dbReference type="EMBL" id="NYE37756.1"/>
    </source>
</evidence>
<feature type="domain" description="HTH tetR-type" evidence="6">
    <location>
        <begin position="11"/>
        <end position="71"/>
    </location>
</feature>
<protein>
    <submittedName>
        <fullName evidence="7">AcrR family transcriptional regulator</fullName>
    </submittedName>
</protein>
<dbReference type="Proteomes" id="UP000549911">
    <property type="component" value="Unassembled WGS sequence"/>
</dbReference>
<dbReference type="PANTHER" id="PTHR30055:SF234">
    <property type="entry name" value="HTH-TYPE TRANSCRIPTIONAL REGULATOR BETI"/>
    <property type="match status" value="1"/>
</dbReference>
<dbReference type="InterPro" id="IPR050109">
    <property type="entry name" value="HTH-type_TetR-like_transc_reg"/>
</dbReference>